<dbReference type="SUPFAM" id="SSF53756">
    <property type="entry name" value="UDP-Glycosyltransferase/glycogen phosphorylase"/>
    <property type="match status" value="1"/>
</dbReference>
<dbReference type="InterPro" id="IPR020004">
    <property type="entry name" value="UDP-GlcNAc_Epase"/>
</dbReference>
<keyword evidence="3" id="KW-1185">Reference proteome</keyword>
<accession>A0A2Z2P514</accession>
<dbReference type="NCBIfam" id="TIGR03568">
    <property type="entry name" value="NeuC_NnaA"/>
    <property type="match status" value="1"/>
</dbReference>
<proteinExistence type="predicted"/>
<reference evidence="2 3" key="1">
    <citation type="submission" date="2016-12" db="EMBL/GenBank/DDBJ databases">
        <authorList>
            <person name="Song W.-J."/>
            <person name="Kurnit D.M."/>
        </authorList>
    </citation>
    <scope>NUCLEOTIDE SEQUENCE [LARGE SCALE GENOMIC DNA]</scope>
    <source>
        <strain evidence="2 3">IMCC3135</strain>
    </source>
</reference>
<protein>
    <submittedName>
        <fullName evidence="2">UDP-N,N'-diacetylbacillosamine 2-epimerase (Hydrolyzing)</fullName>
        <ecNumber evidence="2">3.2.1.184</ecNumber>
    </submittedName>
</protein>
<name>A0A2Z2P514_9GAMM</name>
<dbReference type="GO" id="GO:0006047">
    <property type="term" value="P:UDP-N-acetylglucosamine metabolic process"/>
    <property type="evidence" value="ECO:0007669"/>
    <property type="project" value="InterPro"/>
</dbReference>
<dbReference type="InterPro" id="IPR003331">
    <property type="entry name" value="UDP_GlcNAc_Epimerase_2_dom"/>
</dbReference>
<sequence>MGRKIFFITGARSDYDLMSPILRTLADTPDIEASLVVCAAHLSPFHGNNIEIVKQDGFHIAGTVESLLCSESWEGRSLSFSNLMDGLTRLLAIQKPDMIFVAGDREEALAGALVGCFLRIPVAHSHGGDRCLASDIDEVLRPAISKLANLHFVATQAHATRLEKMGEQADSIHVTGAAGLDRLSGADKLPLGAVYEKYGLVDNDRHFLVIHHPSPTLGLDEGVHEIRELLSGVLQLGHTVFCGYPNFDPGNIGIRAVIDEFKLTHENLITYHHLPSDEFTTLYRNAIAIVGNSSSIVTESGYLKVPGVLVGRRQELRTIGPNVLTVNADSSSVENACRQCLSDQAFLSKVAEGVSLYGDGKASVRIADILANTRFSPVDLLKTITY</sequence>
<dbReference type="AlphaFoldDB" id="A0A2Z2P514"/>
<dbReference type="Gene3D" id="3.40.50.2000">
    <property type="entry name" value="Glycogen Phosphorylase B"/>
    <property type="match status" value="2"/>
</dbReference>
<dbReference type="RefSeq" id="WP_088919896.1">
    <property type="nucleotide sequence ID" value="NZ_CP018632.1"/>
</dbReference>
<dbReference type="GO" id="GO:0102388">
    <property type="term" value="F:UDP-N,N'-diacetylbacillosamine 2-epimerase activity"/>
    <property type="evidence" value="ECO:0007669"/>
    <property type="project" value="UniProtKB-EC"/>
</dbReference>
<evidence type="ECO:0000313" key="3">
    <source>
        <dbReference type="Proteomes" id="UP000250079"/>
    </source>
</evidence>
<dbReference type="KEGG" id="gai:IMCC3135_24280"/>
<keyword evidence="2" id="KW-0326">Glycosidase</keyword>
<organism evidence="2 3">
    <name type="scientific">Granulosicoccus antarcticus IMCC3135</name>
    <dbReference type="NCBI Taxonomy" id="1192854"/>
    <lineage>
        <taxon>Bacteria</taxon>
        <taxon>Pseudomonadati</taxon>
        <taxon>Pseudomonadota</taxon>
        <taxon>Gammaproteobacteria</taxon>
        <taxon>Chromatiales</taxon>
        <taxon>Granulosicoccaceae</taxon>
        <taxon>Granulosicoccus</taxon>
    </lineage>
</organism>
<dbReference type="PANTHER" id="PTHR43174">
    <property type="entry name" value="UDP-N-ACETYLGLUCOSAMINE 2-EPIMERASE"/>
    <property type="match status" value="1"/>
</dbReference>
<dbReference type="Pfam" id="PF02350">
    <property type="entry name" value="Epimerase_2"/>
    <property type="match status" value="1"/>
</dbReference>
<dbReference type="OrthoDB" id="9803238at2"/>
<dbReference type="Proteomes" id="UP000250079">
    <property type="component" value="Chromosome"/>
</dbReference>
<dbReference type="PANTHER" id="PTHR43174:SF3">
    <property type="entry name" value="UDP-N-ACETYLGLUCOSAMINE 2-EPIMERASE"/>
    <property type="match status" value="1"/>
</dbReference>
<evidence type="ECO:0000313" key="2">
    <source>
        <dbReference type="EMBL" id="ASJ74924.1"/>
    </source>
</evidence>
<evidence type="ECO:0000259" key="1">
    <source>
        <dbReference type="Pfam" id="PF02350"/>
    </source>
</evidence>
<feature type="domain" description="UDP-N-acetylglucosamine 2-epimerase" evidence="1">
    <location>
        <begin position="24"/>
        <end position="370"/>
    </location>
</feature>
<dbReference type="EC" id="3.2.1.184" evidence="2"/>
<keyword evidence="2" id="KW-0378">Hydrolase</keyword>
<dbReference type="EMBL" id="CP018632">
    <property type="protein sequence ID" value="ASJ74924.1"/>
    <property type="molecule type" value="Genomic_DNA"/>
</dbReference>
<gene>
    <name evidence="2" type="ORF">IMCC3135_24280</name>
</gene>
<dbReference type="InterPro" id="IPR029767">
    <property type="entry name" value="WecB-like"/>
</dbReference>